<protein>
    <recommendedName>
        <fullName evidence="4">Phage XkdN-like protein</fullName>
    </recommendedName>
</protein>
<sequence length="149" mass="17471">MNNEKTIETGSEKKKTKEKEKKKLTQEEILRRKFSNVLRENTGQYYWFDSESFMKDVESFGGTSKKVMMKIEFSENIREEEIPSIRTIRRLMNYCDASEEEKTLPVAARMLRILGKALRNNPKAYLMDITPKNVKKMAEDYLNIVSNAS</sequence>
<organism evidence="2 3">
    <name type="scientific">Fusicatenibacter saccharivorans</name>
    <dbReference type="NCBI Taxonomy" id="1150298"/>
    <lineage>
        <taxon>Bacteria</taxon>
        <taxon>Bacillati</taxon>
        <taxon>Bacillota</taxon>
        <taxon>Clostridia</taxon>
        <taxon>Lachnospirales</taxon>
        <taxon>Lachnospiraceae</taxon>
        <taxon>Fusicatenibacter</taxon>
    </lineage>
</organism>
<dbReference type="RefSeq" id="WP_173830209.1">
    <property type="nucleotide sequence ID" value="NZ_JAAITQ010000025.1"/>
</dbReference>
<evidence type="ECO:0000256" key="1">
    <source>
        <dbReference type="SAM" id="MobiDB-lite"/>
    </source>
</evidence>
<gene>
    <name evidence="2" type="ORF">G5B05_12440</name>
</gene>
<keyword evidence="3" id="KW-1185">Reference proteome</keyword>
<reference evidence="2 3" key="1">
    <citation type="journal article" date="2020" name="Cell Host Microbe">
        <title>Functional and Genomic Variation between Human-Derived Isolates of Lachnospiraceae Reveals Inter- and Intra-Species Diversity.</title>
        <authorList>
            <person name="Sorbara M.T."/>
            <person name="Littmann E.R."/>
            <person name="Fontana E."/>
            <person name="Moody T.U."/>
            <person name="Kohout C.E."/>
            <person name="Gjonbalaj M."/>
            <person name="Eaton V."/>
            <person name="Seok R."/>
            <person name="Leiner I.M."/>
            <person name="Pamer E.G."/>
        </authorList>
    </citation>
    <scope>NUCLEOTIDE SEQUENCE [LARGE SCALE GENOMIC DNA]</scope>
    <source>
        <strain evidence="2 3">MSK.14.54</strain>
    </source>
</reference>
<evidence type="ECO:0000313" key="3">
    <source>
        <dbReference type="Proteomes" id="UP000768180"/>
    </source>
</evidence>
<dbReference type="EMBL" id="JAAITQ010000025">
    <property type="protein sequence ID" value="NSE17197.1"/>
    <property type="molecule type" value="Genomic_DNA"/>
</dbReference>
<feature type="region of interest" description="Disordered" evidence="1">
    <location>
        <begin position="1"/>
        <end position="22"/>
    </location>
</feature>
<proteinExistence type="predicted"/>
<dbReference type="Proteomes" id="UP000768180">
    <property type="component" value="Unassembled WGS sequence"/>
</dbReference>
<comment type="caution">
    <text evidence="2">The sequence shown here is derived from an EMBL/GenBank/DDBJ whole genome shotgun (WGS) entry which is preliminary data.</text>
</comment>
<name>A0ABX2GHR2_9FIRM</name>
<accession>A0ABX2GHR2</accession>
<evidence type="ECO:0008006" key="4">
    <source>
        <dbReference type="Google" id="ProtNLM"/>
    </source>
</evidence>
<evidence type="ECO:0000313" key="2">
    <source>
        <dbReference type="EMBL" id="NSE17197.1"/>
    </source>
</evidence>